<dbReference type="AlphaFoldDB" id="A0A2D0KQ40"/>
<name>A0A2D0KQ40_9GAMM</name>
<evidence type="ECO:0000313" key="3">
    <source>
        <dbReference type="EMBL" id="PHM65532.1"/>
    </source>
</evidence>
<dbReference type="PIRSF" id="PIRSF020785">
    <property type="entry name" value="Competence_ComB"/>
    <property type="match status" value="1"/>
</dbReference>
<protein>
    <submittedName>
        <fullName evidence="3">Type IV pilus biogenesis protein tapN</fullName>
    </submittedName>
</protein>
<keyword evidence="4" id="KW-1185">Reference proteome</keyword>
<dbReference type="InterPro" id="IPR007813">
    <property type="entry name" value="PilN"/>
</dbReference>
<comment type="caution">
    <text evidence="3">The sequence shown here is derived from an EMBL/GenBank/DDBJ whole genome shotgun (WGS) entry which is preliminary data.</text>
</comment>
<dbReference type="InterPro" id="IPR052534">
    <property type="entry name" value="Extracell_DNA_Util/SecSys_Comp"/>
</dbReference>
<reference evidence="3 4" key="1">
    <citation type="journal article" date="2017" name="Nat. Microbiol.">
        <title>Natural product diversity associated with the nematode symbionts Photorhabdus and Xenorhabdus.</title>
        <authorList>
            <person name="Tobias N.J."/>
            <person name="Wolff H."/>
            <person name="Djahanschiri B."/>
            <person name="Grundmann F."/>
            <person name="Kronenwerth M."/>
            <person name="Shi Y.M."/>
            <person name="Simonyi S."/>
            <person name="Grun P."/>
            <person name="Shapiro-Ilan D."/>
            <person name="Pidot S.J."/>
            <person name="Stinear T.P."/>
            <person name="Ebersberger I."/>
            <person name="Bode H.B."/>
        </authorList>
    </citation>
    <scope>NUCLEOTIDE SEQUENCE [LARGE SCALE GENOMIC DNA]</scope>
    <source>
        <strain evidence="3 4">DSM 17904</strain>
    </source>
</reference>
<evidence type="ECO:0000256" key="1">
    <source>
        <dbReference type="SAM" id="Coils"/>
    </source>
</evidence>
<keyword evidence="2" id="KW-0472">Membrane</keyword>
<dbReference type="InterPro" id="IPR016778">
    <property type="entry name" value="Competence_ComB"/>
</dbReference>
<dbReference type="RefSeq" id="WP_099124878.1">
    <property type="nucleotide sequence ID" value="NZ_CAWNRH010000057.1"/>
</dbReference>
<dbReference type="PANTHER" id="PTHR40278:SF1">
    <property type="entry name" value="DNA UTILIZATION PROTEIN HOFN"/>
    <property type="match status" value="1"/>
</dbReference>
<dbReference type="Pfam" id="PF05137">
    <property type="entry name" value="PilN"/>
    <property type="match status" value="1"/>
</dbReference>
<feature type="coiled-coil region" evidence="1">
    <location>
        <begin position="48"/>
        <end position="82"/>
    </location>
</feature>
<keyword evidence="2" id="KW-1133">Transmembrane helix</keyword>
<keyword evidence="2" id="KW-0812">Transmembrane</keyword>
<accession>A0A2D0KQ40</accession>
<organism evidence="3 4">
    <name type="scientific">Xenorhabdus stockiae</name>
    <dbReference type="NCBI Taxonomy" id="351614"/>
    <lineage>
        <taxon>Bacteria</taxon>
        <taxon>Pseudomonadati</taxon>
        <taxon>Pseudomonadota</taxon>
        <taxon>Gammaproteobacteria</taxon>
        <taxon>Enterobacterales</taxon>
        <taxon>Morganellaceae</taxon>
        <taxon>Xenorhabdus</taxon>
    </lineage>
</organism>
<keyword evidence="1" id="KW-0175">Coiled coil</keyword>
<dbReference type="EMBL" id="NJAJ01000015">
    <property type="protein sequence ID" value="PHM65532.1"/>
    <property type="molecule type" value="Genomic_DNA"/>
</dbReference>
<sequence>MMHQVNFLPWRQARLKRRCHKWGIFLGLQLFLWVAALVIISIEQKQQIEQYQNQFTENSHQLAQLKQTISETEQAVQQQQQLSQQLGKKQLFMEQNQRYLQLFRQLPHLLPEKSWLTTFSDDSGQLVFAANSQSYEDVSDLLDNLTGNISLINVQLKKMTTIPEDYLRVFTIDAEWLMGNSNEK</sequence>
<feature type="transmembrane region" description="Helical" evidence="2">
    <location>
        <begin position="21"/>
        <end position="42"/>
    </location>
</feature>
<dbReference type="PANTHER" id="PTHR40278">
    <property type="entry name" value="DNA UTILIZATION PROTEIN HOFN"/>
    <property type="match status" value="1"/>
</dbReference>
<gene>
    <name evidence="3" type="ORF">Xsto_01889</name>
</gene>
<evidence type="ECO:0000313" key="4">
    <source>
        <dbReference type="Proteomes" id="UP000222366"/>
    </source>
</evidence>
<proteinExistence type="predicted"/>
<dbReference type="Proteomes" id="UP000222366">
    <property type="component" value="Unassembled WGS sequence"/>
</dbReference>
<evidence type="ECO:0000256" key="2">
    <source>
        <dbReference type="SAM" id="Phobius"/>
    </source>
</evidence>